<dbReference type="InterPro" id="IPR050204">
    <property type="entry name" value="AraC_XylS_family_regulators"/>
</dbReference>
<evidence type="ECO:0000256" key="3">
    <source>
        <dbReference type="ARBA" id="ARBA00023163"/>
    </source>
</evidence>
<evidence type="ECO:0000256" key="1">
    <source>
        <dbReference type="ARBA" id="ARBA00023015"/>
    </source>
</evidence>
<dbReference type="SUPFAM" id="SSF46689">
    <property type="entry name" value="Homeodomain-like"/>
    <property type="match status" value="2"/>
</dbReference>
<dbReference type="Proteomes" id="UP000192917">
    <property type="component" value="Unassembled WGS sequence"/>
</dbReference>
<dbReference type="SMART" id="SM00342">
    <property type="entry name" value="HTH_ARAC"/>
    <property type="match status" value="1"/>
</dbReference>
<proteinExistence type="predicted"/>
<feature type="domain" description="HTH araC/xylS-type" evidence="4">
    <location>
        <begin position="91"/>
        <end position="189"/>
    </location>
</feature>
<keyword evidence="2" id="KW-0238">DNA-binding</keyword>
<dbReference type="PANTHER" id="PTHR46796:SF6">
    <property type="entry name" value="ARAC SUBFAMILY"/>
    <property type="match status" value="1"/>
</dbReference>
<dbReference type="InterPro" id="IPR018062">
    <property type="entry name" value="HTH_AraC-typ_CS"/>
</dbReference>
<dbReference type="EMBL" id="FWZX01000019">
    <property type="protein sequence ID" value="SMF53711.1"/>
    <property type="molecule type" value="Genomic_DNA"/>
</dbReference>
<dbReference type="InterPro" id="IPR020449">
    <property type="entry name" value="Tscrpt_reg_AraC-type_HTH"/>
</dbReference>
<evidence type="ECO:0000313" key="6">
    <source>
        <dbReference type="Proteomes" id="UP000192917"/>
    </source>
</evidence>
<evidence type="ECO:0000313" key="5">
    <source>
        <dbReference type="EMBL" id="SMF53711.1"/>
    </source>
</evidence>
<reference evidence="5 6" key="1">
    <citation type="submission" date="2017-04" db="EMBL/GenBank/DDBJ databases">
        <authorList>
            <person name="Afonso C.L."/>
            <person name="Miller P.J."/>
            <person name="Scott M.A."/>
            <person name="Spackman E."/>
            <person name="Goraichik I."/>
            <person name="Dimitrov K.M."/>
            <person name="Suarez D.L."/>
            <person name="Swayne D.E."/>
        </authorList>
    </citation>
    <scope>NUCLEOTIDE SEQUENCE [LARGE SCALE GENOMIC DNA]</scope>
    <source>
        <strain evidence="5 6">USBA 355</strain>
    </source>
</reference>
<keyword evidence="6" id="KW-1185">Reference proteome</keyword>
<keyword evidence="1" id="KW-0805">Transcription regulation</keyword>
<dbReference type="PANTHER" id="PTHR46796">
    <property type="entry name" value="HTH-TYPE TRANSCRIPTIONAL ACTIVATOR RHAS-RELATED"/>
    <property type="match status" value="1"/>
</dbReference>
<dbReference type="InterPro" id="IPR018060">
    <property type="entry name" value="HTH_AraC"/>
</dbReference>
<dbReference type="InterPro" id="IPR009057">
    <property type="entry name" value="Homeodomain-like_sf"/>
</dbReference>
<evidence type="ECO:0000256" key="2">
    <source>
        <dbReference type="ARBA" id="ARBA00023125"/>
    </source>
</evidence>
<dbReference type="PRINTS" id="PR00032">
    <property type="entry name" value="HTHARAC"/>
</dbReference>
<dbReference type="Pfam" id="PF12833">
    <property type="entry name" value="HTH_18"/>
    <property type="match status" value="1"/>
</dbReference>
<keyword evidence="3" id="KW-0804">Transcription</keyword>
<dbReference type="PROSITE" id="PS01124">
    <property type="entry name" value="HTH_ARAC_FAMILY_2"/>
    <property type="match status" value="1"/>
</dbReference>
<protein>
    <submittedName>
        <fullName evidence="5">AraC family transcriptional regulator, carnitine catabolism transcriptional activator</fullName>
    </submittedName>
</protein>
<organism evidence="5 6">
    <name type="scientific">Tistlia consotensis USBA 355</name>
    <dbReference type="NCBI Taxonomy" id="560819"/>
    <lineage>
        <taxon>Bacteria</taxon>
        <taxon>Pseudomonadati</taxon>
        <taxon>Pseudomonadota</taxon>
        <taxon>Alphaproteobacteria</taxon>
        <taxon>Rhodospirillales</taxon>
        <taxon>Rhodovibrionaceae</taxon>
        <taxon>Tistlia</taxon>
    </lineage>
</organism>
<name>A0A1Y6CBL7_9PROT</name>
<sequence length="203" mass="22118">MQPRLAPAFFETFGRHPIAGFGHSDPGAVMTAAGSEAGLRLALEVITGWEGESLADAVAGELGRVRGASGAGEPGGQRLSERLGVHHEALARCVDAMERNLETPLDKPALARLAGVSPRHMERLFLGFFQQTPGGFYRNLRLARARQLLEHTAMPVMEVALATGFQSASHFARAFLELYGCPPSRLRRERRRRNADDLRAHLG</sequence>
<dbReference type="GO" id="GO:0043565">
    <property type="term" value="F:sequence-specific DNA binding"/>
    <property type="evidence" value="ECO:0007669"/>
    <property type="project" value="InterPro"/>
</dbReference>
<evidence type="ECO:0000259" key="4">
    <source>
        <dbReference type="PROSITE" id="PS01124"/>
    </source>
</evidence>
<dbReference type="STRING" id="560819.SAMN05428998_11953"/>
<accession>A0A1Y6CBL7</accession>
<dbReference type="PROSITE" id="PS00041">
    <property type="entry name" value="HTH_ARAC_FAMILY_1"/>
    <property type="match status" value="1"/>
</dbReference>
<dbReference type="GO" id="GO:0003700">
    <property type="term" value="F:DNA-binding transcription factor activity"/>
    <property type="evidence" value="ECO:0007669"/>
    <property type="project" value="InterPro"/>
</dbReference>
<dbReference type="Gene3D" id="1.10.10.60">
    <property type="entry name" value="Homeodomain-like"/>
    <property type="match status" value="2"/>
</dbReference>
<dbReference type="AlphaFoldDB" id="A0A1Y6CBL7"/>
<gene>
    <name evidence="5" type="ORF">SAMN05428998_11953</name>
</gene>